<dbReference type="Gene3D" id="3.30.750.140">
    <property type="match status" value="1"/>
</dbReference>
<protein>
    <recommendedName>
        <fullName evidence="6">Flagellar hook-length control protein-like C-terminal domain-containing protein</fullName>
    </recommendedName>
</protein>
<feature type="coiled-coil region" evidence="4">
    <location>
        <begin position="355"/>
        <end position="382"/>
    </location>
</feature>
<dbReference type="InterPro" id="IPR021136">
    <property type="entry name" value="Flagellar_hook_control-like_C"/>
</dbReference>
<dbReference type="Pfam" id="PF02120">
    <property type="entry name" value="Flg_hook"/>
    <property type="match status" value="1"/>
</dbReference>
<keyword evidence="3" id="KW-1005">Bacterial flagellum biogenesis</keyword>
<comment type="function">
    <text evidence="1">Controls the length of the flagellar hook.</text>
</comment>
<accession>A0A1C0YAW3</accession>
<dbReference type="Proteomes" id="UP000093482">
    <property type="component" value="Unassembled WGS sequence"/>
</dbReference>
<dbReference type="GO" id="GO:0009424">
    <property type="term" value="C:bacterial-type flagellum hook"/>
    <property type="evidence" value="ECO:0007669"/>
    <property type="project" value="InterPro"/>
</dbReference>
<organism evidence="7 8">
    <name type="scientific">Caryophanon latum</name>
    <dbReference type="NCBI Taxonomy" id="33977"/>
    <lineage>
        <taxon>Bacteria</taxon>
        <taxon>Bacillati</taxon>
        <taxon>Bacillota</taxon>
        <taxon>Bacilli</taxon>
        <taxon>Bacillales</taxon>
        <taxon>Caryophanaceae</taxon>
        <taxon>Caryophanon</taxon>
    </lineage>
</organism>
<dbReference type="InterPro" id="IPR001635">
    <property type="entry name" value="Flag_hook_Flik"/>
</dbReference>
<comment type="similarity">
    <text evidence="2">Belongs to the FliK family.</text>
</comment>
<evidence type="ECO:0000256" key="4">
    <source>
        <dbReference type="SAM" id="Coils"/>
    </source>
</evidence>
<evidence type="ECO:0000313" key="7">
    <source>
        <dbReference type="EMBL" id="OCS84273.1"/>
    </source>
</evidence>
<evidence type="ECO:0000256" key="1">
    <source>
        <dbReference type="ARBA" id="ARBA00003944"/>
    </source>
</evidence>
<evidence type="ECO:0000256" key="5">
    <source>
        <dbReference type="SAM" id="MobiDB-lite"/>
    </source>
</evidence>
<feature type="domain" description="Flagellar hook-length control protein-like C-terminal" evidence="6">
    <location>
        <begin position="308"/>
        <end position="386"/>
    </location>
</feature>
<name>A0A1C0YAW3_9BACL</name>
<evidence type="ECO:0000259" key="6">
    <source>
        <dbReference type="Pfam" id="PF02120"/>
    </source>
</evidence>
<dbReference type="InterPro" id="IPR038610">
    <property type="entry name" value="FliK-like_C_sf"/>
</dbReference>
<dbReference type="EMBL" id="MATO01000080">
    <property type="protein sequence ID" value="OCS84273.1"/>
    <property type="molecule type" value="Genomic_DNA"/>
</dbReference>
<dbReference type="CDD" id="cd17470">
    <property type="entry name" value="T3SS_Flik_C"/>
    <property type="match status" value="1"/>
</dbReference>
<dbReference type="AlphaFoldDB" id="A0A1C0YAW3"/>
<dbReference type="GO" id="GO:0044780">
    <property type="term" value="P:bacterial-type flagellum assembly"/>
    <property type="evidence" value="ECO:0007669"/>
    <property type="project" value="InterPro"/>
</dbReference>
<comment type="caution">
    <text evidence="7">The sequence shown here is derived from an EMBL/GenBank/DDBJ whole genome shotgun (WGS) entry which is preliminary data.</text>
</comment>
<reference evidence="7 8" key="1">
    <citation type="submission" date="2016-07" db="EMBL/GenBank/DDBJ databases">
        <title>Caryophanon latum genome sequencing.</title>
        <authorList>
            <person name="Verma A."/>
            <person name="Pal Y."/>
            <person name="Krishnamurthi S."/>
        </authorList>
    </citation>
    <scope>NUCLEOTIDE SEQUENCE [LARGE SCALE GENOMIC DNA]</scope>
    <source>
        <strain evidence="7 8">DSM 14151</strain>
    </source>
</reference>
<keyword evidence="4" id="KW-0175">Coiled coil</keyword>
<dbReference type="PRINTS" id="PR01007">
    <property type="entry name" value="FLGHOOKFLIK"/>
</dbReference>
<keyword evidence="8" id="KW-1185">Reference proteome</keyword>
<evidence type="ECO:0000313" key="8">
    <source>
        <dbReference type="Proteomes" id="UP000093482"/>
    </source>
</evidence>
<gene>
    <name evidence="7" type="ORF">A6K76_15870</name>
</gene>
<sequence>MIQPTVKTVDAAAAKPATTQSSSSTTATSDRKFDDYLTSASNEQPAAKAPTETTEATEATEVVERVEEVVSATTIEEVSEAIDLPIDENTLLVPIGPDGELVPIDELMNLEDIAALLNIDVAELEKMLASLLEEEVQLDSVWDLLTLVEEQGPELIAQLTAALQGETKLVPKEVEKIVQFLKVVETLAPKTDVTPKQQQQLTTLQDAMKQLHAEVEQLMDDAPKQQAPKSLPFQQVVVFQQKIVDMTTQQQVKAPQQAAVTTEGEQPINVTTQQQAPKVQTVTITLPPTNQSAQSEALAKEMQAIIQRQQIANQQGTIKLAIKLYPENLGTVRLELMHKDGMLTARLMASTTVGKEMLESQLQQLKQGLAAQNIQLDRIEITQSLQDATRNMNSSDQHLFNNFFQREQEQEEVDDEQVDEQPSFEDFLEQVKEGEL</sequence>
<proteinExistence type="inferred from homology"/>
<feature type="compositionally biased region" description="Low complexity" evidence="5">
    <location>
        <begin position="46"/>
        <end position="60"/>
    </location>
</feature>
<evidence type="ECO:0000256" key="3">
    <source>
        <dbReference type="ARBA" id="ARBA00022795"/>
    </source>
</evidence>
<feature type="compositionally biased region" description="Low complexity" evidence="5">
    <location>
        <begin position="1"/>
        <end position="28"/>
    </location>
</feature>
<feature type="region of interest" description="Disordered" evidence="5">
    <location>
        <begin position="1"/>
        <end position="60"/>
    </location>
</feature>
<feature type="coiled-coil region" evidence="4">
    <location>
        <begin position="107"/>
        <end position="134"/>
    </location>
</feature>
<evidence type="ECO:0000256" key="2">
    <source>
        <dbReference type="ARBA" id="ARBA00009149"/>
    </source>
</evidence>